<organism evidence="4 5">
    <name type="scientific">Clavibacter michiganensis</name>
    <dbReference type="NCBI Taxonomy" id="28447"/>
    <lineage>
        <taxon>Bacteria</taxon>
        <taxon>Bacillati</taxon>
        <taxon>Actinomycetota</taxon>
        <taxon>Actinomycetes</taxon>
        <taxon>Micrococcales</taxon>
        <taxon>Microbacteriaceae</taxon>
        <taxon>Clavibacter</taxon>
    </lineage>
</organism>
<gene>
    <name evidence="4" type="ORF">DZF96_11420</name>
</gene>
<feature type="compositionally biased region" description="Low complexity" evidence="1">
    <location>
        <begin position="65"/>
        <end position="77"/>
    </location>
</feature>
<evidence type="ECO:0000313" key="5">
    <source>
        <dbReference type="Proteomes" id="UP000266298"/>
    </source>
</evidence>
<protein>
    <recommendedName>
        <fullName evidence="3">PKD domain-containing protein</fullName>
    </recommendedName>
</protein>
<evidence type="ECO:0000256" key="2">
    <source>
        <dbReference type="SAM" id="SignalP"/>
    </source>
</evidence>
<sequence length="302" mass="30594">MRLGLVASTVGLALILTAAPFVNAEASESPCGFKIGSDGICTSGGIGGGGVAVHADTTLDEPTVSSSVDAHSSGSPSQQETPQAPPPVPRGRMAADVDVPCTPSARLSGGSLCSDGQHAFLPPAKAPSKPADPVPVVAAVPAVSLADVAQFVPRDASIRSQPNGWAIVGAPVNLFTDASAQVVDGQLLGRPAQVRFVPVSFTWDHGDGTSTTVEGPGASWRALGQQDFTQTDTSHVYASIGDRQVSLTISYSPNYRFDGNAWQQIAGTLPVQVGPVAIHVLQGSTVLVGGACGERNAGPGCP</sequence>
<evidence type="ECO:0000313" key="4">
    <source>
        <dbReference type="EMBL" id="RII96433.1"/>
    </source>
</evidence>
<dbReference type="Gene3D" id="2.60.40.10">
    <property type="entry name" value="Immunoglobulins"/>
    <property type="match status" value="1"/>
</dbReference>
<comment type="caution">
    <text evidence="4">The sequence shown here is derived from an EMBL/GenBank/DDBJ whole genome shotgun (WGS) entry which is preliminary data.</text>
</comment>
<dbReference type="EMBL" id="QWEC01000189">
    <property type="protein sequence ID" value="RII96433.1"/>
    <property type="molecule type" value="Genomic_DNA"/>
</dbReference>
<evidence type="ECO:0000259" key="3">
    <source>
        <dbReference type="PROSITE" id="PS50093"/>
    </source>
</evidence>
<feature type="region of interest" description="Disordered" evidence="1">
    <location>
        <begin position="62"/>
        <end position="95"/>
    </location>
</feature>
<dbReference type="GO" id="GO:0005975">
    <property type="term" value="P:carbohydrate metabolic process"/>
    <property type="evidence" value="ECO:0007669"/>
    <property type="project" value="UniProtKB-ARBA"/>
</dbReference>
<dbReference type="Proteomes" id="UP000266298">
    <property type="component" value="Unassembled WGS sequence"/>
</dbReference>
<dbReference type="AlphaFoldDB" id="A0A399NQI8"/>
<feature type="chain" id="PRO_5038588727" description="PKD domain-containing protein" evidence="2">
    <location>
        <begin position="25"/>
        <end position="302"/>
    </location>
</feature>
<keyword evidence="2" id="KW-0732">Signal</keyword>
<reference evidence="4 5" key="1">
    <citation type="submission" date="2018-08" db="EMBL/GenBank/DDBJ databases">
        <title>Genome Sequence of Clavibacter michiganensis Subspecies type strains, and the Atypical Peach-Colored Strains Isolated from Tomato.</title>
        <authorList>
            <person name="Osdaghi E."/>
            <person name="Portier P."/>
            <person name="Briand M."/>
            <person name="Jacques M.-A."/>
        </authorList>
    </citation>
    <scope>NUCLEOTIDE SEQUENCE [LARGE SCALE GENOMIC DNA]</scope>
    <source>
        <strain evidence="4 5">CFBP 7493</strain>
    </source>
</reference>
<feature type="domain" description="PKD" evidence="3">
    <location>
        <begin position="198"/>
        <end position="250"/>
    </location>
</feature>
<accession>A0A399NQI8</accession>
<evidence type="ECO:0000256" key="1">
    <source>
        <dbReference type="SAM" id="MobiDB-lite"/>
    </source>
</evidence>
<feature type="signal peptide" evidence="2">
    <location>
        <begin position="1"/>
        <end position="24"/>
    </location>
</feature>
<dbReference type="InterPro" id="IPR000601">
    <property type="entry name" value="PKD_dom"/>
</dbReference>
<dbReference type="InterPro" id="IPR013783">
    <property type="entry name" value="Ig-like_fold"/>
</dbReference>
<proteinExistence type="predicted"/>
<name>A0A399NQI8_9MICO</name>
<dbReference type="PROSITE" id="PS50093">
    <property type="entry name" value="PKD"/>
    <property type="match status" value="1"/>
</dbReference>